<dbReference type="EMBL" id="JACVFC010000001">
    <property type="protein sequence ID" value="MBC9930911.1"/>
    <property type="molecule type" value="Genomic_DNA"/>
</dbReference>
<feature type="transmembrane region" description="Helical" evidence="1">
    <location>
        <begin position="129"/>
        <end position="147"/>
    </location>
</feature>
<evidence type="ECO:0000256" key="1">
    <source>
        <dbReference type="SAM" id="Phobius"/>
    </source>
</evidence>
<dbReference type="Pfam" id="PF01872">
    <property type="entry name" value="RibD_C"/>
    <property type="match status" value="1"/>
</dbReference>
<comment type="caution">
    <text evidence="3">The sequence shown here is derived from an EMBL/GenBank/DDBJ whole genome shotgun (WGS) entry which is preliminary data.</text>
</comment>
<gene>
    <name evidence="3" type="ORF">ICL07_11030</name>
</gene>
<keyword evidence="1" id="KW-0472">Membrane</keyword>
<dbReference type="Proteomes" id="UP000659124">
    <property type="component" value="Unassembled WGS sequence"/>
</dbReference>
<evidence type="ECO:0000313" key="4">
    <source>
        <dbReference type="Proteomes" id="UP000659124"/>
    </source>
</evidence>
<dbReference type="SUPFAM" id="SSF53597">
    <property type="entry name" value="Dihydrofolate reductase-like"/>
    <property type="match status" value="1"/>
</dbReference>
<keyword evidence="1" id="KW-1133">Transmembrane helix</keyword>
<dbReference type="InterPro" id="IPR050765">
    <property type="entry name" value="Riboflavin_Biosynth_HTPR"/>
</dbReference>
<evidence type="ECO:0000313" key="3">
    <source>
        <dbReference type="EMBL" id="MBC9930911.1"/>
    </source>
</evidence>
<organism evidence="3 4">
    <name type="scientific">Chitinophaga qingshengii</name>
    <dbReference type="NCBI Taxonomy" id="1569794"/>
    <lineage>
        <taxon>Bacteria</taxon>
        <taxon>Pseudomonadati</taxon>
        <taxon>Bacteroidota</taxon>
        <taxon>Chitinophagia</taxon>
        <taxon>Chitinophagales</taxon>
        <taxon>Chitinophagaceae</taxon>
        <taxon>Chitinophaga</taxon>
    </lineage>
</organism>
<keyword evidence="4" id="KW-1185">Reference proteome</keyword>
<reference evidence="3 4" key="1">
    <citation type="submission" date="2020-09" db="EMBL/GenBank/DDBJ databases">
        <title>Genome sequences of type strains of Chitinophaga qingshengii and Chitinophaga varians.</title>
        <authorList>
            <person name="Kittiwongwattana C."/>
        </authorList>
    </citation>
    <scope>NUCLEOTIDE SEQUENCE [LARGE SCALE GENOMIC DNA]</scope>
    <source>
        <strain evidence="3 4">JCM 30026</strain>
    </source>
</reference>
<dbReference type="PANTHER" id="PTHR38011:SF11">
    <property type="entry name" value="2,5-DIAMINO-6-RIBOSYLAMINO-4(3H)-PYRIMIDINONE 5'-PHOSPHATE REDUCTASE"/>
    <property type="match status" value="1"/>
</dbReference>
<proteinExistence type="predicted"/>
<accession>A0ABR7TN26</accession>
<protein>
    <submittedName>
        <fullName evidence="3">Dihydrofolate reductase family protein</fullName>
    </submittedName>
</protein>
<dbReference type="Gene3D" id="3.40.430.10">
    <property type="entry name" value="Dihydrofolate Reductase, subunit A"/>
    <property type="match status" value="1"/>
</dbReference>
<sequence>MRKLILQMQLSIDGFAAAGNGNGSWMVWNYGDNWTWDTALQAYHTTLMASADEILLSRKMAEEGFISHWENMAANTANPQSVFAGHIRDARKVVFTHTLQASRWPNTILAQGDLVTEVNTRKQQPGDNILVFGGVAFVSALIAARLIDEYHLIINPTAIGNGMPIFDQLQGMLGLSLIKATAYPCGIVVLQYRYTD</sequence>
<name>A0ABR7TN26_9BACT</name>
<dbReference type="RefSeq" id="WP_188087954.1">
    <property type="nucleotide sequence ID" value="NZ_JACVFC010000001.1"/>
</dbReference>
<evidence type="ECO:0000259" key="2">
    <source>
        <dbReference type="Pfam" id="PF01872"/>
    </source>
</evidence>
<dbReference type="InterPro" id="IPR024072">
    <property type="entry name" value="DHFR-like_dom_sf"/>
</dbReference>
<feature type="domain" description="Bacterial bifunctional deaminase-reductase C-terminal" evidence="2">
    <location>
        <begin position="2"/>
        <end position="189"/>
    </location>
</feature>
<dbReference type="InterPro" id="IPR002734">
    <property type="entry name" value="RibDG_C"/>
</dbReference>
<dbReference type="PANTHER" id="PTHR38011">
    <property type="entry name" value="DIHYDROFOLATE REDUCTASE FAMILY PROTEIN (AFU_ORTHOLOGUE AFUA_8G06820)"/>
    <property type="match status" value="1"/>
</dbReference>
<keyword evidence="1" id="KW-0812">Transmembrane</keyword>